<proteinExistence type="inferred from homology"/>
<dbReference type="CDD" id="cd14748">
    <property type="entry name" value="PBP2_UgpB"/>
    <property type="match status" value="1"/>
</dbReference>
<dbReference type="PANTHER" id="PTHR30061">
    <property type="entry name" value="MALTOSE-BINDING PERIPLASMIC PROTEIN"/>
    <property type="match status" value="1"/>
</dbReference>
<sequence length="417" mass="46482">MLKGIGIACLAAIALFPSACIQQEDKLPIVTIRLSGWQSSPYEKQILGELIKSFEQKNPGIKIKYETINSEYMDVIKTRLIGDVAPDVFYLDGSEAPLLMKYSVLQPLDNYITTDFNLNDFEPVLLNAFKYKGRLYGLPKDFSTLALIYNKKAFTLARITKPPQTWGELMAAAKKLTIDQNGDGKIDQYGLGITPELARQAFMIKAFGGQLVNQKGYADFASSHSLRGLSLVVDQYRRDRTSAQPTDVGATWGSEMLGQGKAAMVIDGPWSIPYLKQTFPKLEIGITEIPRVNHRPGTMAFTVAYVINRKSQHKTAAWKLIAYLTDKAGMRAWASQGLTLPARRSVLKALRYNQNPLYAPFVRGASYATLWQAGENLPTIQMNFNNQFISALLGEQPLATAMQKAQDTANQEIYWSN</sequence>
<accession>B8HWH1</accession>
<dbReference type="HOGENOM" id="CLU_031285_10_5_3"/>
<dbReference type="GO" id="GO:1901982">
    <property type="term" value="F:maltose binding"/>
    <property type="evidence" value="ECO:0007669"/>
    <property type="project" value="TreeGrafter"/>
</dbReference>
<dbReference type="AlphaFoldDB" id="B8HWH1"/>
<gene>
    <name evidence="5" type="ordered locus">Cyan7425_4083</name>
</gene>
<reference evidence="5" key="1">
    <citation type="submission" date="2009-01" db="EMBL/GenBank/DDBJ databases">
        <title>Complete sequence of chromosome Cyanothece sp. PCC 7425.</title>
        <authorList>
            <consortium name="US DOE Joint Genome Institute"/>
            <person name="Lucas S."/>
            <person name="Copeland A."/>
            <person name="Lapidus A."/>
            <person name="Glavina del Rio T."/>
            <person name="Dalin E."/>
            <person name="Tice H."/>
            <person name="Bruce D."/>
            <person name="Goodwin L."/>
            <person name="Pitluck S."/>
            <person name="Sims D."/>
            <person name="Meineke L."/>
            <person name="Brettin T."/>
            <person name="Detter J.C."/>
            <person name="Han C."/>
            <person name="Larimer F."/>
            <person name="Land M."/>
            <person name="Hauser L."/>
            <person name="Kyrpides N."/>
            <person name="Ovchinnikova G."/>
            <person name="Liberton M."/>
            <person name="Stoeckel J."/>
            <person name="Banerjee A."/>
            <person name="Singh A."/>
            <person name="Page L."/>
            <person name="Sato H."/>
            <person name="Zhao L."/>
            <person name="Sherman L."/>
            <person name="Pakrasi H."/>
            <person name="Richardson P."/>
        </authorList>
    </citation>
    <scope>NUCLEOTIDE SEQUENCE</scope>
    <source>
        <strain evidence="5">PCC 7425</strain>
    </source>
</reference>
<dbReference type="STRING" id="395961.Cyan7425_4083"/>
<dbReference type="PANTHER" id="PTHR30061:SF50">
    <property type="entry name" value="MALTOSE_MALTODEXTRIN-BINDING PERIPLASMIC PROTEIN"/>
    <property type="match status" value="1"/>
</dbReference>
<dbReference type="KEGG" id="cyn:Cyan7425_4083"/>
<evidence type="ECO:0000256" key="2">
    <source>
        <dbReference type="ARBA" id="ARBA00022448"/>
    </source>
</evidence>
<comment type="similarity">
    <text evidence="1">Belongs to the bacterial solute-binding protein 1 family.</text>
</comment>
<dbReference type="SUPFAM" id="SSF53850">
    <property type="entry name" value="Periplasmic binding protein-like II"/>
    <property type="match status" value="1"/>
</dbReference>
<dbReference type="eggNOG" id="COG1653">
    <property type="taxonomic scope" value="Bacteria"/>
</dbReference>
<dbReference type="InterPro" id="IPR006059">
    <property type="entry name" value="SBP"/>
</dbReference>
<keyword evidence="3 4" id="KW-0732">Signal</keyword>
<evidence type="ECO:0000313" key="5">
    <source>
        <dbReference type="EMBL" id="ACL46397.1"/>
    </source>
</evidence>
<evidence type="ECO:0000256" key="1">
    <source>
        <dbReference type="ARBA" id="ARBA00008520"/>
    </source>
</evidence>
<keyword evidence="2" id="KW-0813">Transport</keyword>
<name>B8HWH1_CYAP4</name>
<dbReference type="Gene3D" id="3.40.190.10">
    <property type="entry name" value="Periplasmic binding protein-like II"/>
    <property type="match status" value="1"/>
</dbReference>
<dbReference type="GO" id="GO:0015768">
    <property type="term" value="P:maltose transport"/>
    <property type="evidence" value="ECO:0007669"/>
    <property type="project" value="TreeGrafter"/>
</dbReference>
<protein>
    <submittedName>
        <fullName evidence="5">Extracellular solute-binding protein family 1</fullName>
    </submittedName>
</protein>
<dbReference type="OrthoDB" id="9782846at2"/>
<evidence type="ECO:0000256" key="4">
    <source>
        <dbReference type="SAM" id="SignalP"/>
    </source>
</evidence>
<organism evidence="5">
    <name type="scientific">Cyanothece sp. (strain PCC 7425 / ATCC 29141)</name>
    <dbReference type="NCBI Taxonomy" id="395961"/>
    <lineage>
        <taxon>Bacteria</taxon>
        <taxon>Bacillati</taxon>
        <taxon>Cyanobacteriota</taxon>
        <taxon>Cyanophyceae</taxon>
        <taxon>Gomontiellales</taxon>
        <taxon>Cyanothecaceae</taxon>
        <taxon>Cyanothece</taxon>
    </lineage>
</organism>
<dbReference type="GO" id="GO:0042956">
    <property type="term" value="P:maltodextrin transmembrane transport"/>
    <property type="evidence" value="ECO:0007669"/>
    <property type="project" value="TreeGrafter"/>
</dbReference>
<feature type="signal peptide" evidence="4">
    <location>
        <begin position="1"/>
        <end position="19"/>
    </location>
</feature>
<dbReference type="GO" id="GO:0055052">
    <property type="term" value="C:ATP-binding cassette (ABC) transporter complex, substrate-binding subunit-containing"/>
    <property type="evidence" value="ECO:0007669"/>
    <property type="project" value="TreeGrafter"/>
</dbReference>
<feature type="chain" id="PRO_5002873515" evidence="4">
    <location>
        <begin position="20"/>
        <end position="417"/>
    </location>
</feature>
<dbReference type="Pfam" id="PF13416">
    <property type="entry name" value="SBP_bac_8"/>
    <property type="match status" value="1"/>
</dbReference>
<evidence type="ECO:0000256" key="3">
    <source>
        <dbReference type="ARBA" id="ARBA00022729"/>
    </source>
</evidence>
<dbReference type="EMBL" id="CP001344">
    <property type="protein sequence ID" value="ACL46397.1"/>
    <property type="molecule type" value="Genomic_DNA"/>
</dbReference>